<sequence length="345" mass="38630">MKLKDNMQGFRELCFGKEELPKVVLDVIAKENLWNLWVPKLYGGLEMTLTNGLKSLRHLAQMDGSLGWTVTLCSGANFFIGNLPKETANDIFIDPKEPICFGGSGGVSGTAERKGEGYTIKGTWKYATGAPYLTHFTLSAKIQERGKDVLDEEGMPLVRSFVLDRKDVNIIRDWNTMGLKATATHSFVVSSVWAHEKYSFVYNQWYHPQNIFKIPFGVFADLTLWVNYVGMAAHFLEEAKLVVNKSGTLDKLASVISQSDAKILSWAGQAEDKIYLSDGFPEDWIGDIHLEASTSVKTISECIIGIYPLLGIRGCSEKHQLNQVFRDYFTATQHHIFSTKTVKGQ</sequence>
<dbReference type="InterPro" id="IPR037069">
    <property type="entry name" value="AcylCoA_DH/ox_N_sf"/>
</dbReference>
<evidence type="ECO:0000313" key="2">
    <source>
        <dbReference type="Proteomes" id="UP000310406"/>
    </source>
</evidence>
<dbReference type="InterPro" id="IPR009100">
    <property type="entry name" value="AcylCoA_DH/oxidase_NM_dom_sf"/>
</dbReference>
<dbReference type="RefSeq" id="WP_136567277.1">
    <property type="nucleotide sequence ID" value="NZ_SNTZ01000011.1"/>
</dbReference>
<evidence type="ECO:0000313" key="1">
    <source>
        <dbReference type="EMBL" id="THV57788.1"/>
    </source>
</evidence>
<comment type="caution">
    <text evidence="1">The sequence shown here is derived from an EMBL/GenBank/DDBJ whole genome shotgun (WGS) entry which is preliminary data.</text>
</comment>
<dbReference type="GO" id="GO:0050660">
    <property type="term" value="F:flavin adenine dinucleotide binding"/>
    <property type="evidence" value="ECO:0007669"/>
    <property type="project" value="InterPro"/>
</dbReference>
<dbReference type="Proteomes" id="UP000310406">
    <property type="component" value="Unassembled WGS sequence"/>
</dbReference>
<gene>
    <name evidence="1" type="ORF">EZV76_14440</name>
</gene>
<dbReference type="EMBL" id="SNTZ01000011">
    <property type="protein sequence ID" value="THV57788.1"/>
    <property type="molecule type" value="Genomic_DNA"/>
</dbReference>
<name>A0A4S8RHF7_9FLAO</name>
<reference evidence="1 2" key="1">
    <citation type="submission" date="2019-03" db="EMBL/GenBank/DDBJ databases">
        <title>Muricauda SCR12 sp.nov, a marine bacterium isolated from Pacific Ocean:the Okinawa trough.</title>
        <authorList>
            <person name="Liu L."/>
        </authorList>
    </citation>
    <scope>NUCLEOTIDE SEQUENCE [LARGE SCALE GENOMIC DNA]</scope>
    <source>
        <strain evidence="1 2">SCR12</strain>
    </source>
</reference>
<dbReference type="AlphaFoldDB" id="A0A4S8RHF7"/>
<protein>
    <submittedName>
        <fullName evidence="1">Acyl-CoA dehydrogenase</fullName>
    </submittedName>
</protein>
<proteinExistence type="predicted"/>
<accession>A0A4S8RHF7</accession>
<dbReference type="Gene3D" id="2.40.110.10">
    <property type="entry name" value="Butyryl-CoA Dehydrogenase, subunit A, domain 2"/>
    <property type="match status" value="1"/>
</dbReference>
<dbReference type="Gene3D" id="1.20.140.10">
    <property type="entry name" value="Butyryl-CoA Dehydrogenase, subunit A, domain 3"/>
    <property type="match status" value="1"/>
</dbReference>
<dbReference type="PIRSF" id="PIRSF016578">
    <property type="entry name" value="HsaA"/>
    <property type="match status" value="1"/>
</dbReference>
<organism evidence="1 2">
    <name type="scientific">Flagellimonas alvinocaridis</name>
    <dbReference type="NCBI Taxonomy" id="2530200"/>
    <lineage>
        <taxon>Bacteria</taxon>
        <taxon>Pseudomonadati</taxon>
        <taxon>Bacteroidota</taxon>
        <taxon>Flavobacteriia</taxon>
        <taxon>Flavobacteriales</taxon>
        <taxon>Flavobacteriaceae</taxon>
        <taxon>Flagellimonas</taxon>
    </lineage>
</organism>
<keyword evidence="2" id="KW-1185">Reference proteome</keyword>
<dbReference type="InterPro" id="IPR046373">
    <property type="entry name" value="Acyl-CoA_Oxase/DH_mid-dom_sf"/>
</dbReference>
<dbReference type="Gene3D" id="1.10.540.10">
    <property type="entry name" value="Acyl-CoA dehydrogenase/oxidase, N-terminal domain"/>
    <property type="match status" value="1"/>
</dbReference>
<dbReference type="GO" id="GO:0016627">
    <property type="term" value="F:oxidoreductase activity, acting on the CH-CH group of donors"/>
    <property type="evidence" value="ECO:0007669"/>
    <property type="project" value="InterPro"/>
</dbReference>
<dbReference type="OrthoDB" id="1170793at2"/>
<dbReference type="SUPFAM" id="SSF56645">
    <property type="entry name" value="Acyl-CoA dehydrogenase NM domain-like"/>
    <property type="match status" value="1"/>
</dbReference>